<evidence type="ECO:0000256" key="6">
    <source>
        <dbReference type="ARBA" id="ARBA00050038"/>
    </source>
</evidence>
<keyword evidence="4" id="KW-0694">RNA-binding</keyword>
<evidence type="ECO:0000256" key="3">
    <source>
        <dbReference type="ARBA" id="ARBA00022801"/>
    </source>
</evidence>
<keyword evidence="2" id="KW-0820">tRNA-binding</keyword>
<evidence type="ECO:0000256" key="1">
    <source>
        <dbReference type="ARBA" id="ARBA00013260"/>
    </source>
</evidence>
<name>A0A0G0T601_9BACT</name>
<dbReference type="EC" id="3.1.1.29" evidence="1"/>
<dbReference type="CDD" id="cd00462">
    <property type="entry name" value="PTH"/>
    <property type="match status" value="1"/>
</dbReference>
<keyword evidence="3 7" id="KW-0378">Hydrolase</keyword>
<comment type="similarity">
    <text evidence="5">Belongs to the PTH family.</text>
</comment>
<dbReference type="NCBIfam" id="TIGR00447">
    <property type="entry name" value="pth"/>
    <property type="match status" value="1"/>
</dbReference>
<dbReference type="AlphaFoldDB" id="A0A0G0T601"/>
<evidence type="ECO:0000313" key="8">
    <source>
        <dbReference type="Proteomes" id="UP000034562"/>
    </source>
</evidence>
<evidence type="ECO:0000256" key="5">
    <source>
        <dbReference type="ARBA" id="ARBA00038063"/>
    </source>
</evidence>
<organism evidence="7 8">
    <name type="scientific">Candidatus Woesebacteria bacterium GW2011_GWA2_40_7b</name>
    <dbReference type="NCBI Taxonomy" id="1618563"/>
    <lineage>
        <taxon>Bacteria</taxon>
        <taxon>Candidatus Woeseibacteriota</taxon>
    </lineage>
</organism>
<dbReference type="GO" id="GO:0004045">
    <property type="term" value="F:peptidyl-tRNA hydrolase activity"/>
    <property type="evidence" value="ECO:0007669"/>
    <property type="project" value="UniProtKB-EC"/>
</dbReference>
<dbReference type="GO" id="GO:0000049">
    <property type="term" value="F:tRNA binding"/>
    <property type="evidence" value="ECO:0007669"/>
    <property type="project" value="UniProtKB-KW"/>
</dbReference>
<dbReference type="EMBL" id="LBZK01000029">
    <property type="protein sequence ID" value="KKR70111.1"/>
    <property type="molecule type" value="Genomic_DNA"/>
</dbReference>
<dbReference type="SUPFAM" id="SSF53178">
    <property type="entry name" value="Peptidyl-tRNA hydrolase-like"/>
    <property type="match status" value="1"/>
</dbReference>
<comment type="caution">
    <text evidence="7">The sequence shown here is derived from an EMBL/GenBank/DDBJ whole genome shotgun (WGS) entry which is preliminary data.</text>
</comment>
<dbReference type="STRING" id="1618563.UU12_C0029G0017"/>
<sequence length="158" mass="17974">MTMKLIIGLGNPGKDYENTRHNVGYMIVDRFRKIGLSKGVMVKKSDVFMNSSGEFVKKITELYPLSSNSLYIVHDDLDIPLGSYKIQFGRGPKDHNGLKSVDEALGTDQYWHVRVGIENRAQSSEVSGYDYVLQNFSDEERIILKMVVQEVCHKLDNI</sequence>
<reference evidence="7 8" key="1">
    <citation type="journal article" date="2015" name="Nature">
        <title>rRNA introns, odd ribosomes, and small enigmatic genomes across a large radiation of phyla.</title>
        <authorList>
            <person name="Brown C.T."/>
            <person name="Hug L.A."/>
            <person name="Thomas B.C."/>
            <person name="Sharon I."/>
            <person name="Castelle C.J."/>
            <person name="Singh A."/>
            <person name="Wilkins M.J."/>
            <person name="Williams K.H."/>
            <person name="Banfield J.F."/>
        </authorList>
    </citation>
    <scope>NUCLEOTIDE SEQUENCE [LARGE SCALE GENOMIC DNA]</scope>
</reference>
<dbReference type="PATRIC" id="fig|1618563.3.peg.515"/>
<dbReference type="InterPro" id="IPR036416">
    <property type="entry name" value="Pept_tRNA_hydro_sf"/>
</dbReference>
<gene>
    <name evidence="7" type="ORF">UU12_C0029G0017</name>
</gene>
<dbReference type="Proteomes" id="UP000034562">
    <property type="component" value="Unassembled WGS sequence"/>
</dbReference>
<evidence type="ECO:0000313" key="7">
    <source>
        <dbReference type="EMBL" id="KKR70111.1"/>
    </source>
</evidence>
<dbReference type="InterPro" id="IPR018171">
    <property type="entry name" value="Pept_tRNA_hydro_CS"/>
</dbReference>
<proteinExistence type="inferred from homology"/>
<protein>
    <recommendedName>
        <fullName evidence="6">Peptidyl-tRNA hydrolase</fullName>
        <ecNumber evidence="1">3.1.1.29</ecNumber>
    </recommendedName>
</protein>
<accession>A0A0G0T601</accession>
<dbReference type="Pfam" id="PF01195">
    <property type="entry name" value="Pept_tRNA_hydro"/>
    <property type="match status" value="1"/>
</dbReference>
<evidence type="ECO:0000256" key="4">
    <source>
        <dbReference type="ARBA" id="ARBA00022884"/>
    </source>
</evidence>
<dbReference type="PROSITE" id="PS01195">
    <property type="entry name" value="PEPT_TRNA_HYDROL_1"/>
    <property type="match status" value="1"/>
</dbReference>
<dbReference type="PROSITE" id="PS01196">
    <property type="entry name" value="PEPT_TRNA_HYDROL_2"/>
    <property type="match status" value="1"/>
</dbReference>
<dbReference type="Gene3D" id="3.40.50.1470">
    <property type="entry name" value="Peptidyl-tRNA hydrolase"/>
    <property type="match status" value="1"/>
</dbReference>
<dbReference type="PANTHER" id="PTHR17224">
    <property type="entry name" value="PEPTIDYL-TRNA HYDROLASE"/>
    <property type="match status" value="1"/>
</dbReference>
<dbReference type="InterPro" id="IPR001328">
    <property type="entry name" value="Pept_tRNA_hydro"/>
</dbReference>
<dbReference type="PANTHER" id="PTHR17224:SF1">
    <property type="entry name" value="PEPTIDYL-TRNA HYDROLASE"/>
    <property type="match status" value="1"/>
</dbReference>
<evidence type="ECO:0000256" key="2">
    <source>
        <dbReference type="ARBA" id="ARBA00022555"/>
    </source>
</evidence>